<dbReference type="InterPro" id="IPR056397">
    <property type="entry name" value="Fn3_arc"/>
</dbReference>
<evidence type="ECO:0000256" key="1">
    <source>
        <dbReference type="SAM" id="MobiDB-lite"/>
    </source>
</evidence>
<dbReference type="GO" id="GO:0004180">
    <property type="term" value="F:carboxypeptidase activity"/>
    <property type="evidence" value="ECO:0007669"/>
    <property type="project" value="UniProtKB-KW"/>
</dbReference>
<reference evidence="5 6" key="1">
    <citation type="submission" date="2022-09" db="EMBL/GenBank/DDBJ databases">
        <title>Enrichment on poylsaccharides allowed isolation of novel metabolic and taxonomic groups of Haloarchaea.</title>
        <authorList>
            <person name="Sorokin D.Y."/>
            <person name="Elcheninov A.G."/>
            <person name="Khizhniak T.V."/>
            <person name="Kolganova T.V."/>
            <person name="Kublanov I.V."/>
        </authorList>
    </citation>
    <scope>NUCLEOTIDE SEQUENCE [LARGE SCALE GENOMIC DNA]</scope>
    <source>
        <strain evidence="5 6">AArc-curdl1</strain>
    </source>
</reference>
<dbReference type="InterPro" id="IPR055522">
    <property type="entry name" value="DUF7096"/>
</dbReference>
<dbReference type="Pfam" id="PF23379">
    <property type="entry name" value="DUF7096"/>
    <property type="match status" value="1"/>
</dbReference>
<organism evidence="5 6">
    <name type="scientific">Natronosalvus hydrolyticus</name>
    <dbReference type="NCBI Taxonomy" id="2979988"/>
    <lineage>
        <taxon>Archaea</taxon>
        <taxon>Methanobacteriati</taxon>
        <taxon>Methanobacteriota</taxon>
        <taxon>Stenosarchaea group</taxon>
        <taxon>Halobacteria</taxon>
        <taxon>Halobacteriales</taxon>
        <taxon>Natrialbaceae</taxon>
        <taxon>Natronosalvus</taxon>
    </lineage>
</organism>
<dbReference type="AlphaFoldDB" id="A0AAP3E5J0"/>
<protein>
    <submittedName>
        <fullName evidence="5">Carboxypeptidase-like regulatory domain-containing protein</fullName>
    </submittedName>
</protein>
<gene>
    <name evidence="5" type="ORF">OB919_03615</name>
</gene>
<dbReference type="Proteomes" id="UP001321047">
    <property type="component" value="Unassembled WGS sequence"/>
</dbReference>
<evidence type="ECO:0000259" key="4">
    <source>
        <dbReference type="Pfam" id="PF23379"/>
    </source>
</evidence>
<evidence type="ECO:0000313" key="6">
    <source>
        <dbReference type="Proteomes" id="UP001321047"/>
    </source>
</evidence>
<dbReference type="Pfam" id="PF23375">
    <property type="entry name" value="DUF7094"/>
    <property type="match status" value="1"/>
</dbReference>
<evidence type="ECO:0000259" key="2">
    <source>
        <dbReference type="Pfam" id="PF23374"/>
    </source>
</evidence>
<keyword evidence="5" id="KW-0121">Carboxypeptidase</keyword>
<keyword evidence="5" id="KW-0378">Hydrolase</keyword>
<dbReference type="InterPro" id="IPR055520">
    <property type="entry name" value="DUF7094"/>
</dbReference>
<feature type="domain" description="DUF7096" evidence="4">
    <location>
        <begin position="1"/>
        <end position="219"/>
    </location>
</feature>
<evidence type="ECO:0000259" key="3">
    <source>
        <dbReference type="Pfam" id="PF23375"/>
    </source>
</evidence>
<dbReference type="RefSeq" id="WP_342806490.1">
    <property type="nucleotide sequence ID" value="NZ_JAOPJZ010000002.1"/>
</dbReference>
<feature type="compositionally biased region" description="Basic and acidic residues" evidence="1">
    <location>
        <begin position="203"/>
        <end position="223"/>
    </location>
</feature>
<dbReference type="Pfam" id="PF23374">
    <property type="entry name" value="Fn3_arc"/>
    <property type="match status" value="1"/>
</dbReference>
<accession>A0AAP3E5J0</accession>
<keyword evidence="5" id="KW-0645">Protease</keyword>
<comment type="caution">
    <text evidence="5">The sequence shown here is derived from an EMBL/GenBank/DDBJ whole genome shotgun (WGS) entry which is preliminary data.</text>
</comment>
<sequence length="425" mass="46450">MNNAAPALLALVLVCALPAMTVVAAGPTTDTAVSQTAGSVSDPLETSSTADTVGQTQLQHLSAMIEIEDSTNRLTIGDEGQRLYTSPTPAFESTISIADDDLRTDHHRFAFEEQFVDNPDQRAELIEEYHAIVRDRIQVLNEREQRAVTAHAAGEASDEEVLRAFYRNYNEANDLAAFLTELEIAAGQVSGYSLRDEARETRNKLDAHRSELRSELDGTREPARSGQFTVETNDVGYRVSAIVGDRYLHEVQRFDLREPDSEDQIGSLGDWDDYVDTLYPWALANADGASINRLADYQLYRADIAHPQGDLDAFVDGATEQVTREHQELFLSTLPREPTETWEEGDLEVRLNATPGFGPTELTVVDAESGEPVDATISVDGSEIGTTDEDGALWIAPPTGDYELTVETPSETVNVTVEGVAEGSG</sequence>
<evidence type="ECO:0000313" key="5">
    <source>
        <dbReference type="EMBL" id="MCU4751075.1"/>
    </source>
</evidence>
<feature type="domain" description="DUF7094" evidence="3">
    <location>
        <begin position="228"/>
        <end position="335"/>
    </location>
</feature>
<name>A0AAP3E5J0_9EURY</name>
<dbReference type="Gene3D" id="2.60.40.1120">
    <property type="entry name" value="Carboxypeptidase-like, regulatory domain"/>
    <property type="match status" value="1"/>
</dbReference>
<feature type="domain" description="Fibronectin-III type-like" evidence="2">
    <location>
        <begin position="339"/>
        <end position="415"/>
    </location>
</feature>
<dbReference type="EMBL" id="JAOPJZ010000002">
    <property type="protein sequence ID" value="MCU4751075.1"/>
    <property type="molecule type" value="Genomic_DNA"/>
</dbReference>
<feature type="region of interest" description="Disordered" evidence="1">
    <location>
        <begin position="203"/>
        <end position="227"/>
    </location>
</feature>
<proteinExistence type="predicted"/>
<keyword evidence="6" id="KW-1185">Reference proteome</keyword>